<gene>
    <name evidence="11" type="ORF">LPC04_09290</name>
</gene>
<evidence type="ECO:0000256" key="7">
    <source>
        <dbReference type="PIRNR" id="PIRNR001488"/>
    </source>
</evidence>
<evidence type="ECO:0000256" key="1">
    <source>
        <dbReference type="ARBA" id="ARBA00004418"/>
    </source>
</evidence>
<evidence type="ECO:0000256" key="2">
    <source>
        <dbReference type="ARBA" id="ARBA00005791"/>
    </source>
</evidence>
<dbReference type="PIRSF" id="PIRSF001488">
    <property type="entry name" value="Tdi_protein"/>
    <property type="match status" value="1"/>
</dbReference>
<proteinExistence type="inferred from homology"/>
<sequence>MNRREFSLQLAGTAGAVALSSLLPGLAFASPSAPVDGTDYLTLKTPLVVPKTGKVEVIEFFWYGCPHCFAFEPTIEPWIAKQPADVHFHRVHVGFSALHETHARIYYTWEALGLVDAMHTKTFDRFHVQRKPINNEADMLAFAQENGLDVAKVKQAWGSFGIGTKIAQAKQLTEDYRIDGVPMIGIHGRYTTAPSMGGGTECLVTTDALVARLRKTA</sequence>
<dbReference type="InterPro" id="IPR001853">
    <property type="entry name" value="DSBA-like_thioredoxin_dom"/>
</dbReference>
<protein>
    <recommendedName>
        <fullName evidence="7">Thiol:disulfide interchange protein</fullName>
    </recommendedName>
</protein>
<comment type="subcellular location">
    <subcellularLocation>
        <location evidence="1 7">Periplasm</location>
    </subcellularLocation>
</comment>
<keyword evidence="4 7" id="KW-0574">Periplasm</keyword>
<dbReference type="AlphaFoldDB" id="A0A9X1YJ99"/>
<dbReference type="Pfam" id="PF01323">
    <property type="entry name" value="DSBA"/>
    <property type="match status" value="1"/>
</dbReference>
<evidence type="ECO:0000256" key="9">
    <source>
        <dbReference type="SAM" id="SignalP"/>
    </source>
</evidence>
<dbReference type="SUPFAM" id="SSF52833">
    <property type="entry name" value="Thioredoxin-like"/>
    <property type="match status" value="1"/>
</dbReference>
<keyword evidence="12" id="KW-1185">Reference proteome</keyword>
<dbReference type="EMBL" id="JAJLJH010000001">
    <property type="protein sequence ID" value="MCK9685900.1"/>
    <property type="molecule type" value="Genomic_DNA"/>
</dbReference>
<keyword evidence="6" id="KW-0676">Redox-active center</keyword>
<dbReference type="CDD" id="cd03019">
    <property type="entry name" value="DsbA_DsbA"/>
    <property type="match status" value="1"/>
</dbReference>
<feature type="disulfide bond" description="Redox-active" evidence="8">
    <location>
        <begin position="65"/>
        <end position="68"/>
    </location>
</feature>
<keyword evidence="3 9" id="KW-0732">Signal</keyword>
<evidence type="ECO:0000256" key="6">
    <source>
        <dbReference type="ARBA" id="ARBA00023284"/>
    </source>
</evidence>
<feature type="signal peptide" evidence="9">
    <location>
        <begin position="1"/>
        <end position="29"/>
    </location>
</feature>
<dbReference type="PROSITE" id="PS00194">
    <property type="entry name" value="THIOREDOXIN_1"/>
    <property type="match status" value="1"/>
</dbReference>
<dbReference type="InterPro" id="IPR017937">
    <property type="entry name" value="Thioredoxin_CS"/>
</dbReference>
<name>A0A9X1YJ99_9BURK</name>
<evidence type="ECO:0000313" key="12">
    <source>
        <dbReference type="Proteomes" id="UP001139353"/>
    </source>
</evidence>
<dbReference type="InterPro" id="IPR050824">
    <property type="entry name" value="Thiol_disulfide_DsbA"/>
</dbReference>
<evidence type="ECO:0000259" key="10">
    <source>
        <dbReference type="PROSITE" id="PS51352"/>
    </source>
</evidence>
<dbReference type="PANTHER" id="PTHR35891:SF3">
    <property type="entry name" value="THIOL:DISULFIDE INTERCHANGE PROTEIN DSBL"/>
    <property type="match status" value="1"/>
</dbReference>
<evidence type="ECO:0000256" key="3">
    <source>
        <dbReference type="ARBA" id="ARBA00022729"/>
    </source>
</evidence>
<dbReference type="RefSeq" id="WP_275681890.1">
    <property type="nucleotide sequence ID" value="NZ_JAJLJH010000001.1"/>
</dbReference>
<dbReference type="InterPro" id="IPR013766">
    <property type="entry name" value="Thioredoxin_domain"/>
</dbReference>
<feature type="chain" id="PRO_5040853997" description="Thiol:disulfide interchange protein" evidence="9">
    <location>
        <begin position="30"/>
        <end position="217"/>
    </location>
</feature>
<evidence type="ECO:0000256" key="8">
    <source>
        <dbReference type="PIRSR" id="PIRSR001488-1"/>
    </source>
</evidence>
<evidence type="ECO:0000256" key="4">
    <source>
        <dbReference type="ARBA" id="ARBA00022764"/>
    </source>
</evidence>
<accession>A0A9X1YJ99</accession>
<organism evidence="11 12">
    <name type="scientific">Scleromatobacter humisilvae</name>
    <dbReference type="NCBI Taxonomy" id="2897159"/>
    <lineage>
        <taxon>Bacteria</taxon>
        <taxon>Pseudomonadati</taxon>
        <taxon>Pseudomonadota</taxon>
        <taxon>Betaproteobacteria</taxon>
        <taxon>Burkholderiales</taxon>
        <taxon>Sphaerotilaceae</taxon>
        <taxon>Scleromatobacter</taxon>
    </lineage>
</organism>
<dbReference type="Gene3D" id="3.40.30.10">
    <property type="entry name" value="Glutaredoxin"/>
    <property type="match status" value="1"/>
</dbReference>
<dbReference type="PROSITE" id="PS51352">
    <property type="entry name" value="THIOREDOXIN_2"/>
    <property type="match status" value="1"/>
</dbReference>
<dbReference type="GO" id="GO:0015036">
    <property type="term" value="F:disulfide oxidoreductase activity"/>
    <property type="evidence" value="ECO:0007669"/>
    <property type="project" value="UniProtKB-ARBA"/>
</dbReference>
<dbReference type="Proteomes" id="UP001139353">
    <property type="component" value="Unassembled WGS sequence"/>
</dbReference>
<comment type="similarity">
    <text evidence="2">Belongs to the thioredoxin family. DsbA subfamily.</text>
</comment>
<keyword evidence="5 7" id="KW-1015">Disulfide bond</keyword>
<dbReference type="PANTHER" id="PTHR35891">
    <property type="entry name" value="THIOL:DISULFIDE INTERCHANGE PROTEIN DSBA"/>
    <property type="match status" value="1"/>
</dbReference>
<feature type="domain" description="Thioredoxin" evidence="10">
    <location>
        <begin position="17"/>
        <end position="148"/>
    </location>
</feature>
<dbReference type="GO" id="GO:0042597">
    <property type="term" value="C:periplasmic space"/>
    <property type="evidence" value="ECO:0007669"/>
    <property type="project" value="UniProtKB-SubCell"/>
</dbReference>
<dbReference type="InterPro" id="IPR023205">
    <property type="entry name" value="DsbA/DsbL"/>
</dbReference>
<reference evidence="11" key="1">
    <citation type="submission" date="2021-11" db="EMBL/GenBank/DDBJ databases">
        <title>BS-T2-15 a new species belonging to the Comamonadaceae family isolated from the soil of a French oak forest.</title>
        <authorList>
            <person name="Mieszkin S."/>
            <person name="Alain K."/>
        </authorList>
    </citation>
    <scope>NUCLEOTIDE SEQUENCE</scope>
    <source>
        <strain evidence="11">BS-T2-15</strain>
    </source>
</reference>
<evidence type="ECO:0000313" key="11">
    <source>
        <dbReference type="EMBL" id="MCK9685900.1"/>
    </source>
</evidence>
<comment type="caution">
    <text evidence="11">The sequence shown here is derived from an EMBL/GenBank/DDBJ whole genome shotgun (WGS) entry which is preliminary data.</text>
</comment>
<dbReference type="InterPro" id="IPR036249">
    <property type="entry name" value="Thioredoxin-like_sf"/>
</dbReference>
<evidence type="ECO:0000256" key="5">
    <source>
        <dbReference type="ARBA" id="ARBA00023157"/>
    </source>
</evidence>